<dbReference type="InterPro" id="IPR003439">
    <property type="entry name" value="ABC_transporter-like_ATP-bd"/>
</dbReference>
<dbReference type="PANTHER" id="PTHR42939">
    <property type="entry name" value="ABC TRANSPORTER ATP-BINDING PROTEIN ALBC-RELATED"/>
    <property type="match status" value="1"/>
</dbReference>
<dbReference type="InterPro" id="IPR027417">
    <property type="entry name" value="P-loop_NTPase"/>
</dbReference>
<proteinExistence type="predicted"/>
<dbReference type="GO" id="GO:0005524">
    <property type="term" value="F:ATP binding"/>
    <property type="evidence" value="ECO:0007669"/>
    <property type="project" value="UniProtKB-KW"/>
</dbReference>
<dbReference type="Pfam" id="PF00005">
    <property type="entry name" value="ABC_tran"/>
    <property type="match status" value="1"/>
</dbReference>
<dbReference type="STRING" id="1265861.BCAMP_02850"/>
<evidence type="ECO:0000313" key="5">
    <source>
        <dbReference type="EMBL" id="EUJ41783.1"/>
    </source>
</evidence>
<name>W7D974_9LIST</name>
<dbReference type="PROSITE" id="PS50893">
    <property type="entry name" value="ABC_TRANSPORTER_2"/>
    <property type="match status" value="1"/>
</dbReference>
<evidence type="ECO:0000259" key="4">
    <source>
        <dbReference type="PROSITE" id="PS50893"/>
    </source>
</evidence>
<dbReference type="SMART" id="SM00382">
    <property type="entry name" value="AAA"/>
    <property type="match status" value="1"/>
</dbReference>
<evidence type="ECO:0000313" key="6">
    <source>
        <dbReference type="Proteomes" id="UP000019243"/>
    </source>
</evidence>
<gene>
    <name evidence="5" type="ORF">BCAMP_02850</name>
</gene>
<dbReference type="InterPro" id="IPR003593">
    <property type="entry name" value="AAA+_ATPase"/>
</dbReference>
<evidence type="ECO:0000256" key="3">
    <source>
        <dbReference type="ARBA" id="ARBA00022840"/>
    </source>
</evidence>
<dbReference type="SUPFAM" id="SSF52540">
    <property type="entry name" value="P-loop containing nucleoside triphosphate hydrolases"/>
    <property type="match status" value="1"/>
</dbReference>
<keyword evidence="3" id="KW-0067">ATP-binding</keyword>
<dbReference type="GO" id="GO:0016887">
    <property type="term" value="F:ATP hydrolysis activity"/>
    <property type="evidence" value="ECO:0007669"/>
    <property type="project" value="InterPro"/>
</dbReference>
<reference evidence="5 6" key="1">
    <citation type="submission" date="2012-12" db="EMBL/GenBank/DDBJ databases">
        <title>Novel taxa of Listeriaceae from agricultural environments in the United States.</title>
        <authorList>
            <person name="den Bakker H.C."/>
            <person name="Allred A."/>
            <person name="Warchocki S."/>
            <person name="Wright E.M."/>
            <person name="Burrell A."/>
            <person name="Nightingale K.K."/>
            <person name="Kephart D."/>
            <person name="Wiedmann M."/>
        </authorList>
    </citation>
    <scope>NUCLEOTIDE SEQUENCE [LARGE SCALE GENOMIC DNA]</scope>
    <source>
        <strain evidence="5 6">FSL F6-1037</strain>
    </source>
</reference>
<dbReference type="PANTHER" id="PTHR42939:SF1">
    <property type="entry name" value="ABC TRANSPORTER ATP-BINDING PROTEIN ALBC-RELATED"/>
    <property type="match status" value="1"/>
</dbReference>
<keyword evidence="2" id="KW-0547">Nucleotide-binding</keyword>
<dbReference type="EMBL" id="AODH01000009">
    <property type="protein sequence ID" value="EUJ41783.1"/>
    <property type="molecule type" value="Genomic_DNA"/>
</dbReference>
<sequence length="289" mass="32281">MLHAQNITKKWGQTKVLDDLSVSLAPGTITAIIGPNGCGKTTLFRLLAGIIAPTTGTVSRSERLKHCFFLQGHEMLYDHLQFVAAMYQSSQSLGALVKKLQLTAWIHRKVKHYSLGMKQQLLFAMALLSETSFYLLDEPFNGLDVIVAQRLKQQVMSLKKQGATIVFSSHQHSDSDQLADDCYFMKAGKLLEQTTIQPTTERYLLRLNRVPLATEIAYLTAEANVQQLVMNDENLTVTITPETIHAFIKSCEACQLTVKTVTSRLDETRRAYEALYGEEGKRDVAAVSL</sequence>
<dbReference type="CDD" id="cd03230">
    <property type="entry name" value="ABC_DR_subfamily_A"/>
    <property type="match status" value="1"/>
</dbReference>
<comment type="caution">
    <text evidence="5">The sequence shown here is derived from an EMBL/GenBank/DDBJ whole genome shotgun (WGS) entry which is preliminary data.</text>
</comment>
<dbReference type="RefSeq" id="WP_035313397.1">
    <property type="nucleotide sequence ID" value="NZ_AODH01000009.1"/>
</dbReference>
<dbReference type="Gene3D" id="3.40.50.300">
    <property type="entry name" value="P-loop containing nucleotide triphosphate hydrolases"/>
    <property type="match status" value="1"/>
</dbReference>
<organism evidence="5 6">
    <name type="scientific">Brochothrix campestris FSL F6-1037</name>
    <dbReference type="NCBI Taxonomy" id="1265861"/>
    <lineage>
        <taxon>Bacteria</taxon>
        <taxon>Bacillati</taxon>
        <taxon>Bacillota</taxon>
        <taxon>Bacilli</taxon>
        <taxon>Bacillales</taxon>
        <taxon>Listeriaceae</taxon>
        <taxon>Brochothrix</taxon>
    </lineage>
</organism>
<evidence type="ECO:0000256" key="2">
    <source>
        <dbReference type="ARBA" id="ARBA00022741"/>
    </source>
</evidence>
<keyword evidence="1" id="KW-0813">Transport</keyword>
<accession>W7D974</accession>
<dbReference type="OrthoDB" id="2365508at2"/>
<dbReference type="InterPro" id="IPR051782">
    <property type="entry name" value="ABC_Transporter_VariousFunc"/>
</dbReference>
<dbReference type="AlphaFoldDB" id="W7D974"/>
<feature type="domain" description="ABC transporter" evidence="4">
    <location>
        <begin position="2"/>
        <end position="212"/>
    </location>
</feature>
<protein>
    <submittedName>
        <fullName evidence="5">ABC transporter-like protein</fullName>
    </submittedName>
</protein>
<keyword evidence="6" id="KW-1185">Reference proteome</keyword>
<evidence type="ECO:0000256" key="1">
    <source>
        <dbReference type="ARBA" id="ARBA00022448"/>
    </source>
</evidence>
<dbReference type="Proteomes" id="UP000019243">
    <property type="component" value="Unassembled WGS sequence"/>
</dbReference>